<dbReference type="AlphaFoldDB" id="A0A673B753"/>
<dbReference type="GO" id="GO:0030031">
    <property type="term" value="P:cell projection assembly"/>
    <property type="evidence" value="ECO:0007669"/>
    <property type="project" value="TreeGrafter"/>
</dbReference>
<evidence type="ECO:0000313" key="6">
    <source>
        <dbReference type="Ensembl" id="ENSSORP00005036293.1"/>
    </source>
</evidence>
<keyword evidence="2" id="KW-0117">Actin capping</keyword>
<protein>
    <submittedName>
        <fullName evidence="6">Gelsolin-like</fullName>
    </submittedName>
</protein>
<evidence type="ECO:0000256" key="3">
    <source>
        <dbReference type="ARBA" id="ARBA00022737"/>
    </source>
</evidence>
<reference evidence="6" key="2">
    <citation type="submission" date="2025-08" db="UniProtKB">
        <authorList>
            <consortium name="Ensembl"/>
        </authorList>
    </citation>
    <scope>IDENTIFICATION</scope>
</reference>
<dbReference type="GO" id="GO:0005737">
    <property type="term" value="C:cytoplasm"/>
    <property type="evidence" value="ECO:0007669"/>
    <property type="project" value="TreeGrafter"/>
</dbReference>
<dbReference type="SUPFAM" id="SSF82754">
    <property type="entry name" value="C-terminal, gelsolin-like domain of Sec23/24"/>
    <property type="match status" value="1"/>
</dbReference>
<dbReference type="CDD" id="cd11292">
    <property type="entry name" value="gelsolin_S3_like"/>
    <property type="match status" value="1"/>
</dbReference>
<dbReference type="SMART" id="SM00262">
    <property type="entry name" value="GEL"/>
    <property type="match status" value="6"/>
</dbReference>
<dbReference type="CDD" id="cd11290">
    <property type="entry name" value="gelsolin_S1_like"/>
    <property type="match status" value="1"/>
</dbReference>
<dbReference type="GO" id="GO:0051016">
    <property type="term" value="P:barbed-end actin filament capping"/>
    <property type="evidence" value="ECO:0007669"/>
    <property type="project" value="TreeGrafter"/>
</dbReference>
<dbReference type="Proteomes" id="UP000472271">
    <property type="component" value="Chromosome 4"/>
</dbReference>
<feature type="domain" description="Gelsolin-like" evidence="5">
    <location>
        <begin position="25"/>
        <end position="102"/>
    </location>
</feature>
<dbReference type="PRINTS" id="PR00597">
    <property type="entry name" value="GELSOLIN"/>
</dbReference>
<feature type="domain" description="Gelsolin-like" evidence="5">
    <location>
        <begin position="377"/>
        <end position="454"/>
    </location>
</feature>
<dbReference type="Pfam" id="PF00626">
    <property type="entry name" value="Gelsolin"/>
    <property type="match status" value="6"/>
</dbReference>
<dbReference type="InterPro" id="IPR036180">
    <property type="entry name" value="Gelsolin-like_dom_sf"/>
</dbReference>
<dbReference type="GO" id="GO:0005546">
    <property type="term" value="F:phosphatidylinositol-4,5-bisphosphate binding"/>
    <property type="evidence" value="ECO:0007669"/>
    <property type="project" value="TreeGrafter"/>
</dbReference>
<evidence type="ECO:0000256" key="2">
    <source>
        <dbReference type="ARBA" id="ARBA00022467"/>
    </source>
</evidence>
<dbReference type="GO" id="GO:0008154">
    <property type="term" value="P:actin polymerization or depolymerization"/>
    <property type="evidence" value="ECO:0007669"/>
    <property type="project" value="TreeGrafter"/>
</dbReference>
<organism evidence="6 7">
    <name type="scientific">Sphaeramia orbicularis</name>
    <name type="common">orbiculate cardinalfish</name>
    <dbReference type="NCBI Taxonomy" id="375764"/>
    <lineage>
        <taxon>Eukaryota</taxon>
        <taxon>Metazoa</taxon>
        <taxon>Chordata</taxon>
        <taxon>Craniata</taxon>
        <taxon>Vertebrata</taxon>
        <taxon>Euteleostomi</taxon>
        <taxon>Actinopterygii</taxon>
        <taxon>Neopterygii</taxon>
        <taxon>Teleostei</taxon>
        <taxon>Neoteleostei</taxon>
        <taxon>Acanthomorphata</taxon>
        <taxon>Gobiaria</taxon>
        <taxon>Kurtiformes</taxon>
        <taxon>Apogonoidei</taxon>
        <taxon>Apogonidae</taxon>
        <taxon>Apogoninae</taxon>
        <taxon>Sphaeramia</taxon>
    </lineage>
</organism>
<dbReference type="InterPro" id="IPR007123">
    <property type="entry name" value="Gelsolin-like_dom"/>
</dbReference>
<dbReference type="GO" id="GO:0051015">
    <property type="term" value="F:actin filament binding"/>
    <property type="evidence" value="ECO:0007669"/>
    <property type="project" value="InterPro"/>
</dbReference>
<dbReference type="CDD" id="cd11288">
    <property type="entry name" value="gelsolin_S5_like"/>
    <property type="match status" value="1"/>
</dbReference>
<keyword evidence="3" id="KW-0677">Repeat</keyword>
<dbReference type="CDD" id="cd11291">
    <property type="entry name" value="gelsolin_S6_like"/>
    <property type="match status" value="1"/>
</dbReference>
<dbReference type="FunFam" id="3.40.20.10:FF:000001">
    <property type="entry name" value="Gelsolin"/>
    <property type="match status" value="1"/>
</dbReference>
<feature type="domain" description="Gelsolin-like" evidence="5">
    <location>
        <begin position="141"/>
        <end position="214"/>
    </location>
</feature>
<evidence type="ECO:0000313" key="7">
    <source>
        <dbReference type="Proteomes" id="UP000472271"/>
    </source>
</evidence>
<dbReference type="GO" id="GO:0051014">
    <property type="term" value="P:actin filament severing"/>
    <property type="evidence" value="ECO:0007669"/>
    <property type="project" value="TreeGrafter"/>
</dbReference>
<dbReference type="PANTHER" id="PTHR11977:SF27">
    <property type="entry name" value="SCINDERIN LIKE A-RELATED"/>
    <property type="match status" value="1"/>
</dbReference>
<evidence type="ECO:0000259" key="5">
    <source>
        <dbReference type="Pfam" id="PF00626"/>
    </source>
</evidence>
<dbReference type="GO" id="GO:0015629">
    <property type="term" value="C:actin cytoskeleton"/>
    <property type="evidence" value="ECO:0007669"/>
    <property type="project" value="TreeGrafter"/>
</dbReference>
<dbReference type="FunFam" id="3.40.20.10:FF:000005">
    <property type="entry name" value="Gelsolin"/>
    <property type="match status" value="1"/>
</dbReference>
<gene>
    <name evidence="6" type="primary">scinla</name>
</gene>
<dbReference type="Gene3D" id="3.40.20.10">
    <property type="entry name" value="Severin"/>
    <property type="match status" value="6"/>
</dbReference>
<feature type="domain" description="Gelsolin-like" evidence="5">
    <location>
        <begin position="601"/>
        <end position="673"/>
    </location>
</feature>
<dbReference type="SUPFAM" id="SSF55753">
    <property type="entry name" value="Actin depolymerizing proteins"/>
    <property type="match status" value="5"/>
</dbReference>
<comment type="similarity">
    <text evidence="1">Belongs to the villin/gelsolin family.</text>
</comment>
<name>A0A673B753_9TELE</name>
<evidence type="ECO:0000256" key="1">
    <source>
        <dbReference type="ARBA" id="ARBA00008418"/>
    </source>
</evidence>
<feature type="domain" description="Gelsolin-like" evidence="5">
    <location>
        <begin position="496"/>
        <end position="563"/>
    </location>
</feature>
<dbReference type="CDD" id="cd11289">
    <property type="entry name" value="gelsolin_S2_like"/>
    <property type="match status" value="1"/>
</dbReference>
<reference evidence="6" key="1">
    <citation type="submission" date="2019-06" db="EMBL/GenBank/DDBJ databases">
        <authorList>
            <consortium name="Wellcome Sanger Institute Data Sharing"/>
        </authorList>
    </citation>
    <scope>NUCLEOTIDE SEQUENCE [LARGE SCALE GENOMIC DNA]</scope>
</reference>
<evidence type="ECO:0000256" key="4">
    <source>
        <dbReference type="ARBA" id="ARBA00023203"/>
    </source>
</evidence>
<dbReference type="Ensembl" id="ENSSORT00005037254.1">
    <property type="protein sequence ID" value="ENSSORP00005036293.1"/>
    <property type="gene ID" value="ENSSORG00005013591.1"/>
</dbReference>
<proteinExistence type="inferred from homology"/>
<dbReference type="GO" id="GO:0007417">
    <property type="term" value="P:central nervous system development"/>
    <property type="evidence" value="ECO:0007669"/>
    <property type="project" value="TreeGrafter"/>
</dbReference>
<sequence length="751" mass="84142">MVVHKAFENAGKTPGLQIWRVEKMDLVVVPSELHGQFFTGDSYVVLCTITPSSLRIHSWTGKEASQDERGAVAIFMTQLDDFLQGIPQQFTEFQNEESSTFLSYFPKGIVYKAGGVASGFKHVVTNAVDRQRVLLVKGRHAIRAKEVSVSWSSFNKGDCFIIDLGKNIYHWSGSNCNFWERIKATELAIGIRDNEGTGSCQLHMIDEGSEPEEVLKVSVFFFYFCFFISDAAGSMTETKVADKTPFQQSLLSEEDCYILDNKGHNLFVWKGRKANAEERKSALNIARQFITRHSYPDNTKIEIFPSQSETTLFKDFFFNWLDKDETTGPTKPYTIGSIAKVEQIPFDASSLHSNQAMAAHHGMVDDGSGKVQVRILVQWNLSKYGQFFGGDCYLIQYSYDSQGREKHIIYIWQGRKSTIDERAASAILTVALDDSMGGVATQVRVTQGQEPPHLVSMFKQKTMIIHMGGTSRSGDETQPGSTRLFHIRISTTKATRAVEVEPIASSLNTNDVFVLKTPNSVFEWKGLGANEEEIKAATELVRELYPTDTVTKVDEKMESADFWSALGGKGEYQTSRALQTAIKNARLFSCSNKTGRLIAEEVPGDLTQMNLAPDDIMILDTWNEIYIWVGKDANEVEKSGASKIAEDYVNTHPSGRSGTPLVTIKQGEEPPSFTGWFHGWDPKMWDNIHCLSLISVQSIYKIMITLEYSSFSLGRGKVGDVVHQSSHMQLVFVIFFKVLNIIKKCKAIIKL</sequence>
<keyword evidence="4" id="KW-0009">Actin-binding</keyword>
<dbReference type="PANTHER" id="PTHR11977">
    <property type="entry name" value="VILLIN"/>
    <property type="match status" value="1"/>
</dbReference>
<feature type="domain" description="Gelsolin-like" evidence="5">
    <location>
        <begin position="241"/>
        <end position="309"/>
    </location>
</feature>
<reference evidence="6" key="3">
    <citation type="submission" date="2025-09" db="UniProtKB">
        <authorList>
            <consortium name="Ensembl"/>
        </authorList>
    </citation>
    <scope>IDENTIFICATION</scope>
</reference>
<dbReference type="CDD" id="cd11293">
    <property type="entry name" value="gelsolin_S4_like"/>
    <property type="match status" value="1"/>
</dbReference>
<dbReference type="InterPro" id="IPR007122">
    <property type="entry name" value="Villin/Gelsolin"/>
</dbReference>
<keyword evidence="7" id="KW-1185">Reference proteome</keyword>
<accession>A0A673B753</accession>
<dbReference type="InterPro" id="IPR029006">
    <property type="entry name" value="ADF-H/Gelsolin-like_dom_sf"/>
</dbReference>